<protein>
    <submittedName>
        <fullName evidence="5">Myosin_tail_1 domain-containing protein</fullName>
    </submittedName>
</protein>
<keyword evidence="4" id="KW-1185">Reference proteome</keyword>
<feature type="coiled-coil region" evidence="1">
    <location>
        <begin position="16"/>
        <end position="50"/>
    </location>
</feature>
<sequence length="106" mass="12558">MIFLYPVLLKERMNEVIMLRERAVIAEERMEAQQRETARLYERLAETEKEASRLSRSLSTERFERERLSTELRSVPATYHASGYSGSSGRYTTSRLRSPRREKEEI</sequence>
<evidence type="ECO:0000313" key="3">
    <source>
        <dbReference type="EMBL" id="VDM26143.1"/>
    </source>
</evidence>
<organism evidence="5">
    <name type="scientific">Hydatigena taeniaeformis</name>
    <name type="common">Feline tapeworm</name>
    <name type="synonym">Taenia taeniaeformis</name>
    <dbReference type="NCBI Taxonomy" id="6205"/>
    <lineage>
        <taxon>Eukaryota</taxon>
        <taxon>Metazoa</taxon>
        <taxon>Spiralia</taxon>
        <taxon>Lophotrochozoa</taxon>
        <taxon>Platyhelminthes</taxon>
        <taxon>Cestoda</taxon>
        <taxon>Eucestoda</taxon>
        <taxon>Cyclophyllidea</taxon>
        <taxon>Taeniidae</taxon>
        <taxon>Hydatigera</taxon>
    </lineage>
</organism>
<name>A0A0R3WWC0_HYDTA</name>
<reference evidence="5" key="1">
    <citation type="submission" date="2017-02" db="UniProtKB">
        <authorList>
            <consortium name="WormBaseParasite"/>
        </authorList>
    </citation>
    <scope>IDENTIFICATION</scope>
</reference>
<dbReference type="OrthoDB" id="10254663at2759"/>
<dbReference type="STRING" id="6205.A0A0R3WWC0"/>
<dbReference type="Proteomes" id="UP000274429">
    <property type="component" value="Unassembled WGS sequence"/>
</dbReference>
<proteinExistence type="predicted"/>
<reference evidence="3 4" key="2">
    <citation type="submission" date="2018-11" db="EMBL/GenBank/DDBJ databases">
        <authorList>
            <consortium name="Pathogen Informatics"/>
        </authorList>
    </citation>
    <scope>NUCLEOTIDE SEQUENCE [LARGE SCALE GENOMIC DNA]</scope>
</reference>
<gene>
    <name evidence="3" type="ORF">TTAC_LOCUS5045</name>
</gene>
<feature type="compositionally biased region" description="Low complexity" evidence="2">
    <location>
        <begin position="78"/>
        <end position="96"/>
    </location>
</feature>
<dbReference type="WBParaSite" id="TTAC_0000506001-mRNA-1">
    <property type="protein sequence ID" value="TTAC_0000506001-mRNA-1"/>
    <property type="gene ID" value="TTAC_0000506001"/>
</dbReference>
<dbReference type="AlphaFoldDB" id="A0A0R3WWC0"/>
<dbReference type="EMBL" id="UYWX01006055">
    <property type="protein sequence ID" value="VDM26143.1"/>
    <property type="molecule type" value="Genomic_DNA"/>
</dbReference>
<accession>A0A0R3WWC0</accession>
<evidence type="ECO:0000313" key="5">
    <source>
        <dbReference type="WBParaSite" id="TTAC_0000506001-mRNA-1"/>
    </source>
</evidence>
<feature type="region of interest" description="Disordered" evidence="2">
    <location>
        <begin position="74"/>
        <end position="106"/>
    </location>
</feature>
<evidence type="ECO:0000256" key="2">
    <source>
        <dbReference type="SAM" id="MobiDB-lite"/>
    </source>
</evidence>
<keyword evidence="1" id="KW-0175">Coiled coil</keyword>
<evidence type="ECO:0000256" key="1">
    <source>
        <dbReference type="SAM" id="Coils"/>
    </source>
</evidence>
<evidence type="ECO:0000313" key="4">
    <source>
        <dbReference type="Proteomes" id="UP000274429"/>
    </source>
</evidence>